<proteinExistence type="predicted"/>
<dbReference type="Pfam" id="PF26347">
    <property type="entry name" value="YtrI_sporulation"/>
    <property type="match status" value="1"/>
</dbReference>
<dbReference type="InterPro" id="IPR048198">
    <property type="entry name" value="YtrI"/>
</dbReference>
<accession>A0ABX2ZMH2</accession>
<dbReference type="NCBIfam" id="NF041479">
    <property type="entry name" value="spor_membprot_YtrI"/>
    <property type="match status" value="1"/>
</dbReference>
<name>A0ABX2ZMH2_9BACI</name>
<comment type="caution">
    <text evidence="2">The sequence shown here is derived from an EMBL/GenBank/DDBJ whole genome shotgun (WGS) entry which is preliminary data.</text>
</comment>
<evidence type="ECO:0000313" key="2">
    <source>
        <dbReference type="EMBL" id="ODG90921.1"/>
    </source>
</evidence>
<sequence>MFFGFIISWLVFIYFYGVTEEEQVKQISELKMLNKQYLRDKNIFIENMERMNKEKKRNLTVQDIKVTILNYKQYNINAFTNNQLVTDVKDDLSNLLTQDIKSVSQNRELLRRAIENKVYIKDDRRFKLEIDTIYFDTVLEITLKIKSTK</sequence>
<dbReference type="Proteomes" id="UP000094580">
    <property type="component" value="Unassembled WGS sequence"/>
</dbReference>
<evidence type="ECO:0000313" key="3">
    <source>
        <dbReference type="Proteomes" id="UP000094580"/>
    </source>
</evidence>
<protein>
    <recommendedName>
        <fullName evidence="1">Sporulation membrane protein YtrI C-terminal domain-containing protein</fullName>
    </recommendedName>
</protein>
<evidence type="ECO:0000259" key="1">
    <source>
        <dbReference type="Pfam" id="PF26347"/>
    </source>
</evidence>
<gene>
    <name evidence="2" type="ORF">BED47_09805</name>
</gene>
<feature type="domain" description="Sporulation membrane protein YtrI C-terminal" evidence="1">
    <location>
        <begin position="62"/>
        <end position="146"/>
    </location>
</feature>
<keyword evidence="3" id="KW-1185">Reference proteome</keyword>
<dbReference type="EMBL" id="MDKC01000033">
    <property type="protein sequence ID" value="ODG90921.1"/>
    <property type="molecule type" value="Genomic_DNA"/>
</dbReference>
<organism evidence="2 3">
    <name type="scientific">Gottfriedia luciferensis</name>
    <dbReference type="NCBI Taxonomy" id="178774"/>
    <lineage>
        <taxon>Bacteria</taxon>
        <taxon>Bacillati</taxon>
        <taxon>Bacillota</taxon>
        <taxon>Bacilli</taxon>
        <taxon>Bacillales</taxon>
        <taxon>Bacillaceae</taxon>
        <taxon>Gottfriedia</taxon>
    </lineage>
</organism>
<dbReference type="InterPro" id="IPR058620">
    <property type="entry name" value="YtrI_C"/>
</dbReference>
<reference evidence="2 3" key="1">
    <citation type="submission" date="2016-07" db="EMBL/GenBank/DDBJ databases">
        <authorList>
            <person name="Townsley L."/>
            <person name="Shank E.A."/>
        </authorList>
    </citation>
    <scope>NUCLEOTIDE SEQUENCE [LARGE SCALE GENOMIC DNA]</scope>
    <source>
        <strain evidence="2 3">CH01</strain>
    </source>
</reference>